<dbReference type="InterPro" id="IPR051162">
    <property type="entry name" value="T4SS_component"/>
</dbReference>
<organism evidence="4 5">
    <name type="scientific">Catellatospora citrea</name>
    <dbReference type="NCBI Taxonomy" id="53366"/>
    <lineage>
        <taxon>Bacteria</taxon>
        <taxon>Bacillati</taxon>
        <taxon>Actinomycetota</taxon>
        <taxon>Actinomycetes</taxon>
        <taxon>Micromonosporales</taxon>
        <taxon>Micromonosporaceae</taxon>
        <taxon>Catellatospora</taxon>
    </lineage>
</organism>
<evidence type="ECO:0000259" key="2">
    <source>
        <dbReference type="Pfam" id="PF01935"/>
    </source>
</evidence>
<evidence type="ECO:0000259" key="3">
    <source>
        <dbReference type="Pfam" id="PF12696"/>
    </source>
</evidence>
<sequence length="792" mass="85315">MPTSELAPWLLGHPWAALSAVPVLAGGWCAHTRLLAWRHRRLTTGAKLVTVAVPPQVDPAGAAAFWTTAAGLLRTSGWRRHVYGTPHLVLEYVWSGRALTIGIWTPGTLPAHLVETAARAAWPAATTTTTDAHPPLPAEHPTVGAALWPARPDVLPLRTDQDTDPLRPLLALGVTVHSSQHLAVQILARPAVGRRVTNAGGAPTRMKQPARGSGLGDPAALLRLGLDLFLPGSTRTTRPDTGVRRADPVADRDAKAALDKTEYPLWETAIRFAAVDATTRAGTDPTPRLRTLIKGVTAAFDAYTGRNRLRAMRLPDPQPVLADRALRRGFLTSTPELAALAGLPLDVTVPGLQRARAKAAPAPVEVPAGGRNVKPLGHAEVGGHGVGLPVVHARQHLHVLGSTGSGKSTLLANLVLDDIAASRGVVVIDPRGDLIDDLLDRIPATAADRLVLIDPDQEHTPALNPLQGDDHDLVVDNIVSIFAKIFQRHWGPRIDDVLRVSCHTLLRHAGANLALIPPLLQDKQFRARFTHDLDDPEGLRGFWDWYESTPPPLRAQVIGPVLARLRSFLLRDFVRRTLGTPVSSFDMADVLDGGILLARLPKGTLGEETMRLLGSFILASTWQAATARSRLPETERRDATIVIDECHNFLTLPGAVEDMLAEARGYRLSMVLVHQHLAQLPKDTLSALSANARNKIFFSCAPEDAKTLARHTAPHLAEHDLHSLDAFTAAARLVIGSRETAAFTLKTRPLPPPVGQSTALRAAANRRFADRPGPTRGLSAMARKATTDTPRP</sequence>
<dbReference type="Proteomes" id="UP000659904">
    <property type="component" value="Unassembled WGS sequence"/>
</dbReference>
<dbReference type="InterPro" id="IPR027417">
    <property type="entry name" value="P-loop_NTPase"/>
</dbReference>
<gene>
    <name evidence="4" type="ORF">Cci01nite_38650</name>
</gene>
<dbReference type="Pfam" id="PF01935">
    <property type="entry name" value="DUF87"/>
    <property type="match status" value="1"/>
</dbReference>
<proteinExistence type="predicted"/>
<reference evidence="4 5" key="1">
    <citation type="submission" date="2021-01" db="EMBL/GenBank/DDBJ databases">
        <title>Whole genome shotgun sequence of Catellatospora citrea NBRC 14495.</title>
        <authorList>
            <person name="Komaki H."/>
            <person name="Tamura T."/>
        </authorList>
    </citation>
    <scope>NUCLEOTIDE SEQUENCE [LARGE SCALE GENOMIC DNA]</scope>
    <source>
        <strain evidence="4 5">NBRC 14495</strain>
    </source>
</reference>
<evidence type="ECO:0000313" key="5">
    <source>
        <dbReference type="Proteomes" id="UP000659904"/>
    </source>
</evidence>
<keyword evidence="5" id="KW-1185">Reference proteome</keyword>
<evidence type="ECO:0000256" key="1">
    <source>
        <dbReference type="SAM" id="MobiDB-lite"/>
    </source>
</evidence>
<dbReference type="Pfam" id="PF12696">
    <property type="entry name" value="TraG-D_C"/>
    <property type="match status" value="1"/>
</dbReference>
<protein>
    <submittedName>
        <fullName evidence="4">Uncharacterized protein</fullName>
    </submittedName>
</protein>
<comment type="caution">
    <text evidence="4">The sequence shown here is derived from an EMBL/GenBank/DDBJ whole genome shotgun (WGS) entry which is preliminary data.</text>
</comment>
<dbReference type="InterPro" id="IPR002789">
    <property type="entry name" value="HerA_central"/>
</dbReference>
<dbReference type="InterPro" id="IPR032689">
    <property type="entry name" value="TraG-D_C"/>
</dbReference>
<evidence type="ECO:0000313" key="4">
    <source>
        <dbReference type="EMBL" id="GIF98771.1"/>
    </source>
</evidence>
<dbReference type="SUPFAM" id="SSF52540">
    <property type="entry name" value="P-loop containing nucleoside triphosphate hydrolases"/>
    <property type="match status" value="1"/>
</dbReference>
<dbReference type="RefSeq" id="WP_120319057.1">
    <property type="nucleotide sequence ID" value="NZ_BONH01000017.1"/>
</dbReference>
<dbReference type="PANTHER" id="PTHR30121">
    <property type="entry name" value="UNCHARACTERIZED PROTEIN YJGR-RELATED"/>
    <property type="match status" value="1"/>
</dbReference>
<dbReference type="Gene3D" id="3.40.50.300">
    <property type="entry name" value="P-loop containing nucleotide triphosphate hydrolases"/>
    <property type="match status" value="2"/>
</dbReference>
<dbReference type="AlphaFoldDB" id="A0A8J3P0E1"/>
<feature type="domain" description="TraD/TraG TraM recognition site" evidence="3">
    <location>
        <begin position="640"/>
        <end position="708"/>
    </location>
</feature>
<accession>A0A8J3P0E1</accession>
<feature type="region of interest" description="Disordered" evidence="1">
    <location>
        <begin position="765"/>
        <end position="792"/>
    </location>
</feature>
<dbReference type="EMBL" id="BONH01000017">
    <property type="protein sequence ID" value="GIF98771.1"/>
    <property type="molecule type" value="Genomic_DNA"/>
</dbReference>
<name>A0A8J3P0E1_9ACTN</name>
<dbReference type="CDD" id="cd01127">
    <property type="entry name" value="TrwB_TraG_TraD_VirD4"/>
    <property type="match status" value="2"/>
</dbReference>
<dbReference type="PANTHER" id="PTHR30121:SF11">
    <property type="entry name" value="AAA+ ATPASE DOMAIN-CONTAINING PROTEIN"/>
    <property type="match status" value="1"/>
</dbReference>
<feature type="domain" description="Helicase HerA central" evidence="2">
    <location>
        <begin position="394"/>
        <end position="465"/>
    </location>
</feature>